<name>A0A919BQS1_9GAMM</name>
<proteinExistence type="predicted"/>
<evidence type="ECO:0000256" key="2">
    <source>
        <dbReference type="ARBA" id="ARBA00023163"/>
    </source>
</evidence>
<dbReference type="Proteomes" id="UP000623842">
    <property type="component" value="Unassembled WGS sequence"/>
</dbReference>
<dbReference type="Gene3D" id="1.10.10.2690">
    <property type="match status" value="1"/>
</dbReference>
<evidence type="ECO:0000313" key="4">
    <source>
        <dbReference type="Proteomes" id="UP000623842"/>
    </source>
</evidence>
<protein>
    <recommendedName>
        <fullName evidence="5">TrfB transcriptional repressor protein domain-containing protein</fullName>
    </recommendedName>
</protein>
<evidence type="ECO:0000256" key="1">
    <source>
        <dbReference type="ARBA" id="ARBA00023015"/>
    </source>
</evidence>
<organism evidence="3 4">
    <name type="scientific">Thalassotalea marina</name>
    <dbReference type="NCBI Taxonomy" id="1673741"/>
    <lineage>
        <taxon>Bacteria</taxon>
        <taxon>Pseudomonadati</taxon>
        <taxon>Pseudomonadota</taxon>
        <taxon>Gammaproteobacteria</taxon>
        <taxon>Alteromonadales</taxon>
        <taxon>Colwelliaceae</taxon>
        <taxon>Thalassotalea</taxon>
    </lineage>
</organism>
<comment type="caution">
    <text evidence="3">The sequence shown here is derived from an EMBL/GenBank/DDBJ whole genome shotgun (WGS) entry which is preliminary data.</text>
</comment>
<gene>
    <name evidence="3" type="ORF">GCM10017161_40690</name>
</gene>
<reference evidence="3" key="2">
    <citation type="submission" date="2020-09" db="EMBL/GenBank/DDBJ databases">
        <authorList>
            <person name="Sun Q."/>
            <person name="Kim S."/>
        </authorList>
    </citation>
    <scope>NUCLEOTIDE SEQUENCE</scope>
    <source>
        <strain evidence="3">KCTC 42731</strain>
    </source>
</reference>
<keyword evidence="4" id="KW-1185">Reference proteome</keyword>
<accession>A0A919BQS1</accession>
<reference evidence="3" key="1">
    <citation type="journal article" date="2014" name="Int. J. Syst. Evol. Microbiol.">
        <title>Complete genome sequence of Corynebacterium casei LMG S-19264T (=DSM 44701T), isolated from a smear-ripened cheese.</title>
        <authorList>
            <consortium name="US DOE Joint Genome Institute (JGI-PGF)"/>
            <person name="Walter F."/>
            <person name="Albersmeier A."/>
            <person name="Kalinowski J."/>
            <person name="Ruckert C."/>
        </authorList>
    </citation>
    <scope>NUCLEOTIDE SEQUENCE</scope>
    <source>
        <strain evidence="3">KCTC 42731</strain>
    </source>
</reference>
<evidence type="ECO:0008006" key="5">
    <source>
        <dbReference type="Google" id="ProtNLM"/>
    </source>
</evidence>
<dbReference type="EMBL" id="BNCK01000014">
    <property type="protein sequence ID" value="GHG06945.1"/>
    <property type="molecule type" value="Genomic_DNA"/>
</dbReference>
<keyword evidence="1" id="KW-0805">Transcription regulation</keyword>
<sequence>MPKVSPVHNFRLTKERLCFLATSGSHKFEPKTIEVLERLLVNGESAQSIAKDRNVSRAFIQKAASRLYRKLSLQLEDVPDSFLIRTVAVHPELESELLSLQKKSYQLLLEEG</sequence>
<dbReference type="AlphaFoldDB" id="A0A919BQS1"/>
<dbReference type="RefSeq" id="WP_189774571.1">
    <property type="nucleotide sequence ID" value="NZ_BNCK01000014.1"/>
</dbReference>
<evidence type="ECO:0000313" key="3">
    <source>
        <dbReference type="EMBL" id="GHG06945.1"/>
    </source>
</evidence>
<dbReference type="InterPro" id="IPR053721">
    <property type="entry name" value="Fimbrial_Adhesin_Reg"/>
</dbReference>
<keyword evidence="2" id="KW-0804">Transcription</keyword>